<evidence type="ECO:0000313" key="1">
    <source>
        <dbReference type="EMBL" id="KFH45508.1"/>
    </source>
</evidence>
<keyword evidence="2" id="KW-1185">Reference proteome</keyword>
<gene>
    <name evidence="1" type="ORF">ACRE_037190</name>
</gene>
<proteinExistence type="predicted"/>
<comment type="caution">
    <text evidence="1">The sequence shown here is derived from an EMBL/GenBank/DDBJ whole genome shotgun (WGS) entry which is preliminary data.</text>
</comment>
<name>A0A086T826_HAPC1</name>
<organism evidence="1 2">
    <name type="scientific">Hapsidospora chrysogenum (strain ATCC 11550 / CBS 779.69 / DSM 880 / IAM 14645 / JCM 23072 / IMI 49137)</name>
    <name type="common">Acremonium chrysogenum</name>
    <dbReference type="NCBI Taxonomy" id="857340"/>
    <lineage>
        <taxon>Eukaryota</taxon>
        <taxon>Fungi</taxon>
        <taxon>Dikarya</taxon>
        <taxon>Ascomycota</taxon>
        <taxon>Pezizomycotina</taxon>
        <taxon>Sordariomycetes</taxon>
        <taxon>Hypocreomycetidae</taxon>
        <taxon>Hypocreales</taxon>
        <taxon>Bionectriaceae</taxon>
        <taxon>Hapsidospora</taxon>
    </lineage>
</organism>
<protein>
    <submittedName>
        <fullName evidence="1">Uncharacterized protein</fullName>
    </submittedName>
</protein>
<sequence length="61" mass="6987">MVLVGGIHKKRRNLWQSDRKTSSACVGAKTHRGQMEQLEVAHRGPMVVVLLRRNLPKRSIR</sequence>
<evidence type="ECO:0000313" key="2">
    <source>
        <dbReference type="Proteomes" id="UP000029964"/>
    </source>
</evidence>
<dbReference type="Proteomes" id="UP000029964">
    <property type="component" value="Unassembled WGS sequence"/>
</dbReference>
<accession>A0A086T826</accession>
<dbReference type="HOGENOM" id="CLU_2922056_0_0_1"/>
<dbReference type="AlphaFoldDB" id="A0A086T826"/>
<reference evidence="2" key="1">
    <citation type="journal article" date="2014" name="Genome Announc.">
        <title>Genome sequence and annotation of Acremonium chrysogenum, producer of the beta-lactam antibiotic cephalosporin C.</title>
        <authorList>
            <person name="Terfehr D."/>
            <person name="Dahlmann T.A."/>
            <person name="Specht T."/>
            <person name="Zadra I."/>
            <person name="Kuernsteiner H."/>
            <person name="Kueck U."/>
        </authorList>
    </citation>
    <scope>NUCLEOTIDE SEQUENCE [LARGE SCALE GENOMIC DNA]</scope>
    <source>
        <strain evidence="2">ATCC 11550 / CBS 779.69 / DSM 880 / IAM 14645 / JCM 23072 / IMI 49137</strain>
    </source>
</reference>
<dbReference type="EMBL" id="JPKY01000031">
    <property type="protein sequence ID" value="KFH45508.1"/>
    <property type="molecule type" value="Genomic_DNA"/>
</dbReference>